<dbReference type="AlphaFoldDB" id="A0A7C3EC92"/>
<dbReference type="EMBL" id="DSVL01000120">
    <property type="protein sequence ID" value="HFH28634.1"/>
    <property type="molecule type" value="Genomic_DNA"/>
</dbReference>
<evidence type="ECO:0000313" key="1">
    <source>
        <dbReference type="EMBL" id="HFH28634.1"/>
    </source>
</evidence>
<organism evidence="1">
    <name type="scientific">Gracilinema caldarium</name>
    <dbReference type="NCBI Taxonomy" id="215591"/>
    <lineage>
        <taxon>Bacteria</taxon>
        <taxon>Pseudomonadati</taxon>
        <taxon>Spirochaetota</taxon>
        <taxon>Spirochaetia</taxon>
        <taxon>Spirochaetales</taxon>
        <taxon>Breznakiellaceae</taxon>
        <taxon>Gracilinema</taxon>
    </lineage>
</organism>
<protein>
    <submittedName>
        <fullName evidence="1">DUF2764 family protein</fullName>
    </submittedName>
</protein>
<name>A0A7C3EC92_9SPIR</name>
<reference evidence="1" key="1">
    <citation type="journal article" date="2020" name="mSystems">
        <title>Genome- and Community-Level Interaction Insights into Carbon Utilization and Element Cycling Functions of Hydrothermarchaeota in Hydrothermal Sediment.</title>
        <authorList>
            <person name="Zhou Z."/>
            <person name="Liu Y."/>
            <person name="Xu W."/>
            <person name="Pan J."/>
            <person name="Luo Z.H."/>
            <person name="Li M."/>
        </authorList>
    </citation>
    <scope>NUCLEOTIDE SEQUENCE [LARGE SCALE GENOMIC DNA]</scope>
    <source>
        <strain evidence="1">SpSt-503</strain>
    </source>
</reference>
<gene>
    <name evidence="1" type="ORF">ENS59_03870</name>
</gene>
<accession>A0A7C3EC92</accession>
<proteinExistence type="predicted"/>
<comment type="caution">
    <text evidence="1">The sequence shown here is derived from an EMBL/GenBank/DDBJ whole genome shotgun (WGS) entry which is preliminary data.</text>
</comment>
<sequence length="201" mass="22796">MGSYYYLVSQLPSLSYGVSAAIEIKDFVELCRTFLSAQDFALLQYCHLDPEGTHPLSLGQGFQLMPESLGSSLLDNWRVWERALRLHLARLRLQHVKRENPALADAPADPMDAAMVAKNAVSIESPLEAELFLDRARWSAIESLQGFDYFGRDTVYAYYLKLQLLERKQKFKVDEGFEAYQGLYASIMDAAQSRIYAGEPK</sequence>